<dbReference type="InterPro" id="IPR002938">
    <property type="entry name" value="FAD-bd"/>
</dbReference>
<dbReference type="GO" id="GO:0019622">
    <property type="term" value="P:3-(3-hydroxy)phenylpropionate catabolic process"/>
    <property type="evidence" value="ECO:0007669"/>
    <property type="project" value="TreeGrafter"/>
</dbReference>
<organism evidence="3 4">
    <name type="scientific">Pseudomonas alkylphenolica</name>
    <dbReference type="NCBI Taxonomy" id="237609"/>
    <lineage>
        <taxon>Bacteria</taxon>
        <taxon>Pseudomonadati</taxon>
        <taxon>Pseudomonadota</taxon>
        <taxon>Gammaproteobacteria</taxon>
        <taxon>Pseudomonadales</taxon>
        <taxon>Pseudomonadaceae</taxon>
        <taxon>Pseudomonas</taxon>
    </lineage>
</organism>
<dbReference type="Gene3D" id="3.30.70.2450">
    <property type="match status" value="1"/>
</dbReference>
<reference evidence="3 4" key="1">
    <citation type="submission" date="2018-06" db="EMBL/GenBank/DDBJ databases">
        <title>Bacteria isolated from soil of Wuhan.</title>
        <authorList>
            <person name="Wei X."/>
            <person name="Chunhua H."/>
        </authorList>
    </citation>
    <scope>NUCLEOTIDE SEQUENCE [LARGE SCALE GENOMIC DNA]</scope>
    <source>
        <strain evidence="4">xwS2</strain>
    </source>
</reference>
<accession>A0A443ZHU8</accession>
<dbReference type="PANTHER" id="PTHR43476:SF3">
    <property type="entry name" value="FAD-BINDING MONOOXYGENASE"/>
    <property type="match status" value="1"/>
</dbReference>
<dbReference type="Pfam" id="PF01494">
    <property type="entry name" value="FAD_binding_3"/>
    <property type="match status" value="1"/>
</dbReference>
<comment type="caution">
    <text evidence="3">The sequence shown here is derived from an EMBL/GenBank/DDBJ whole genome shotgun (WGS) entry which is preliminary data.</text>
</comment>
<keyword evidence="1" id="KW-0560">Oxidoreductase</keyword>
<name>A0A443ZHU8_9PSED</name>
<feature type="domain" description="FAD-binding" evidence="2">
    <location>
        <begin position="2"/>
        <end position="342"/>
    </location>
</feature>
<evidence type="ECO:0000259" key="2">
    <source>
        <dbReference type="Pfam" id="PF01494"/>
    </source>
</evidence>
<dbReference type="InterPro" id="IPR036188">
    <property type="entry name" value="FAD/NAD-bd_sf"/>
</dbReference>
<sequence>MYDVAIVGCGPTGAVLANLLAECGHSVLVLEREAGILQLPRAIRFDAECMRVFQSIGLLQRLSEQVSAAPGMKFVNAAGELLIEWQRPVALGSHGWSACYRVHQPDLEHALRERLQERPGVQLLTRHDVFALTEHADHVALSYENMRNGELLTSRARYVIGCDGARSLVRRLMGSALEDLQLHERWLVIDFMLKRPLPELGDYSIQYCDPQRPSTYICGAGQRRRWEVMVMPGDDLAQINTPEWIWACLSRWIGPADAEIERSAVYMFHSVVAQQWRRGRLLIAGDAAHQTPPFMGQGMAAGIRDAANLAWKLRAVLAGEADDALLDSYASERIPHVREFIEGAVRFGDIIQATDSEAVAARDASLSCAIENFRTPEPALGPGAHDGAPEGVAGQVTPQFRLADGSLMDDVTGYRYLLLCRLETLALACDLADASVSCRAADDPAMRAWLDSLGACAALIRPDRYLHGLAHTETDLEPLLLRAFPLTPGNSEPLRSNCA</sequence>
<dbReference type="Gene3D" id="3.50.50.60">
    <property type="entry name" value="FAD/NAD(P)-binding domain"/>
    <property type="match status" value="1"/>
</dbReference>
<dbReference type="SUPFAM" id="SSF51905">
    <property type="entry name" value="FAD/NAD(P)-binding domain"/>
    <property type="match status" value="1"/>
</dbReference>
<dbReference type="Proteomes" id="UP000288983">
    <property type="component" value="Unassembled WGS sequence"/>
</dbReference>
<gene>
    <name evidence="3" type="ORF">DM813_26555</name>
</gene>
<evidence type="ECO:0000313" key="3">
    <source>
        <dbReference type="EMBL" id="RWU18334.1"/>
    </source>
</evidence>
<dbReference type="InterPro" id="IPR050631">
    <property type="entry name" value="PheA/TfdB_FAD_monoxygenase"/>
</dbReference>
<dbReference type="EMBL" id="QJRG01000049">
    <property type="protein sequence ID" value="RWU18334.1"/>
    <property type="molecule type" value="Genomic_DNA"/>
</dbReference>
<dbReference type="PRINTS" id="PR00420">
    <property type="entry name" value="RNGMNOXGNASE"/>
</dbReference>
<protein>
    <submittedName>
        <fullName evidence="3">3-(3-hydroxyphenyl)propionate hydroxylase</fullName>
    </submittedName>
</protein>
<dbReference type="GO" id="GO:0071949">
    <property type="term" value="F:FAD binding"/>
    <property type="evidence" value="ECO:0007669"/>
    <property type="project" value="InterPro"/>
</dbReference>
<dbReference type="NCBIfam" id="NF004829">
    <property type="entry name" value="PRK06183.1-3"/>
    <property type="match status" value="1"/>
</dbReference>
<dbReference type="OrthoDB" id="8672648at2"/>
<proteinExistence type="predicted"/>
<dbReference type="PANTHER" id="PTHR43476">
    <property type="entry name" value="3-(3-HYDROXY-PHENYL)PROPIONATE/3-HYDROXYCINNAMIC ACID HYDROXYLASE"/>
    <property type="match status" value="1"/>
</dbReference>
<dbReference type="GO" id="GO:0008688">
    <property type="term" value="F:3-(3-hydroxyphenyl)propionate hydroxylase activity"/>
    <property type="evidence" value="ECO:0007669"/>
    <property type="project" value="TreeGrafter"/>
</dbReference>
<evidence type="ECO:0000313" key="4">
    <source>
        <dbReference type="Proteomes" id="UP000288983"/>
    </source>
</evidence>
<dbReference type="AlphaFoldDB" id="A0A443ZHU8"/>
<evidence type="ECO:0000256" key="1">
    <source>
        <dbReference type="ARBA" id="ARBA00023002"/>
    </source>
</evidence>